<accession>A0A4S4E2Z7</accession>
<dbReference type="FunFam" id="2.60.40.420:FF:000010">
    <property type="entry name" value="Early nodulin-like protein 1"/>
    <property type="match status" value="1"/>
</dbReference>
<evidence type="ECO:0000256" key="6">
    <source>
        <dbReference type="ARBA" id="ARBA00023157"/>
    </source>
</evidence>
<evidence type="ECO:0000256" key="3">
    <source>
        <dbReference type="ARBA" id="ARBA00022622"/>
    </source>
</evidence>
<comment type="caution">
    <text evidence="13">The sequence shown here is derived from an EMBL/GenBank/DDBJ whole genome shotgun (WGS) entry which is preliminary data.</text>
</comment>
<dbReference type="STRING" id="542762.A0A4S4E2Z7"/>
<feature type="transmembrane region" description="Helical" evidence="11">
    <location>
        <begin position="6"/>
        <end position="26"/>
    </location>
</feature>
<dbReference type="Gene3D" id="2.60.40.420">
    <property type="entry name" value="Cupredoxins - blue copper proteins"/>
    <property type="match status" value="1"/>
</dbReference>
<feature type="region of interest" description="Disordered" evidence="10">
    <location>
        <begin position="135"/>
        <end position="160"/>
    </location>
</feature>
<keyword evidence="8" id="KW-0449">Lipoprotein</keyword>
<evidence type="ECO:0000256" key="4">
    <source>
        <dbReference type="ARBA" id="ARBA00022729"/>
    </source>
</evidence>
<evidence type="ECO:0000256" key="9">
    <source>
        <dbReference type="ARBA" id="ARBA00035011"/>
    </source>
</evidence>
<evidence type="ECO:0000256" key="1">
    <source>
        <dbReference type="ARBA" id="ARBA00004609"/>
    </source>
</evidence>
<dbReference type="InterPro" id="IPR008972">
    <property type="entry name" value="Cupredoxin"/>
</dbReference>
<keyword evidence="2" id="KW-1003">Cell membrane</keyword>
<dbReference type="Pfam" id="PF02298">
    <property type="entry name" value="Cu_bind_like"/>
    <property type="match status" value="1"/>
</dbReference>
<sequence>MTSSSSSFLLFLFFIISISMVLLLVSSHRFEVGGDRGWSKPTGNDSETYFNHWASMNRFHVGDTVYFKYQNDSVLVVKEPDYENCTTSNPISKFEDGNTVFEFDRFGFFYFISGQPGHCKSGQKLIVRVMVHPEVESPQNAPPPDDKAGGGSGSGGGHGGSWSSDVFGPPGFFNSTTKLSVVSHFMTVFVALFIILYLFM</sequence>
<dbReference type="InterPro" id="IPR003245">
    <property type="entry name" value="Phytocyanin_dom"/>
</dbReference>
<feature type="compositionally biased region" description="Gly residues" evidence="10">
    <location>
        <begin position="149"/>
        <end position="160"/>
    </location>
</feature>
<dbReference type="InterPro" id="IPR041846">
    <property type="entry name" value="ENL_dom"/>
</dbReference>
<evidence type="ECO:0000313" key="14">
    <source>
        <dbReference type="Proteomes" id="UP000306102"/>
    </source>
</evidence>
<dbReference type="Proteomes" id="UP000306102">
    <property type="component" value="Unassembled WGS sequence"/>
</dbReference>
<dbReference type="CDD" id="cd11019">
    <property type="entry name" value="OsENODL1_like"/>
    <property type="match status" value="1"/>
</dbReference>
<keyword evidence="11" id="KW-0812">Transmembrane</keyword>
<keyword evidence="7" id="KW-0325">Glycoprotein</keyword>
<protein>
    <recommendedName>
        <fullName evidence="12">Phytocyanin domain-containing protein</fullName>
    </recommendedName>
</protein>
<name>A0A4S4E2Z7_CAMSN</name>
<dbReference type="GO" id="GO:0005886">
    <property type="term" value="C:plasma membrane"/>
    <property type="evidence" value="ECO:0007669"/>
    <property type="project" value="UniProtKB-SubCell"/>
</dbReference>
<evidence type="ECO:0000256" key="5">
    <source>
        <dbReference type="ARBA" id="ARBA00023136"/>
    </source>
</evidence>
<keyword evidence="14" id="KW-1185">Reference proteome</keyword>
<comment type="similarity">
    <text evidence="9">Belongs to the early nodulin-like (ENODL) family.</text>
</comment>
<dbReference type="GO" id="GO:0098552">
    <property type="term" value="C:side of membrane"/>
    <property type="evidence" value="ECO:0007669"/>
    <property type="project" value="UniProtKB-KW"/>
</dbReference>
<keyword evidence="5 11" id="KW-0472">Membrane</keyword>
<feature type="domain" description="Phytocyanin" evidence="12">
    <location>
        <begin position="28"/>
        <end position="131"/>
    </location>
</feature>
<dbReference type="PROSITE" id="PS51485">
    <property type="entry name" value="PHYTOCYANIN"/>
    <property type="match status" value="1"/>
</dbReference>
<evidence type="ECO:0000259" key="12">
    <source>
        <dbReference type="PROSITE" id="PS51485"/>
    </source>
</evidence>
<evidence type="ECO:0000256" key="7">
    <source>
        <dbReference type="ARBA" id="ARBA00023180"/>
    </source>
</evidence>
<evidence type="ECO:0000313" key="13">
    <source>
        <dbReference type="EMBL" id="THG10252.1"/>
    </source>
</evidence>
<feature type="transmembrane region" description="Helical" evidence="11">
    <location>
        <begin position="179"/>
        <end position="199"/>
    </location>
</feature>
<dbReference type="InterPro" id="IPR039391">
    <property type="entry name" value="Phytocyanin-like"/>
</dbReference>
<evidence type="ECO:0000256" key="2">
    <source>
        <dbReference type="ARBA" id="ARBA00022475"/>
    </source>
</evidence>
<dbReference type="GO" id="GO:0009055">
    <property type="term" value="F:electron transfer activity"/>
    <property type="evidence" value="ECO:0007669"/>
    <property type="project" value="InterPro"/>
</dbReference>
<keyword evidence="4" id="KW-0732">Signal</keyword>
<organism evidence="13 14">
    <name type="scientific">Camellia sinensis var. sinensis</name>
    <name type="common">China tea</name>
    <dbReference type="NCBI Taxonomy" id="542762"/>
    <lineage>
        <taxon>Eukaryota</taxon>
        <taxon>Viridiplantae</taxon>
        <taxon>Streptophyta</taxon>
        <taxon>Embryophyta</taxon>
        <taxon>Tracheophyta</taxon>
        <taxon>Spermatophyta</taxon>
        <taxon>Magnoliopsida</taxon>
        <taxon>eudicotyledons</taxon>
        <taxon>Gunneridae</taxon>
        <taxon>Pentapetalae</taxon>
        <taxon>asterids</taxon>
        <taxon>Ericales</taxon>
        <taxon>Theaceae</taxon>
        <taxon>Camellia</taxon>
    </lineage>
</organism>
<keyword evidence="6" id="KW-1015">Disulfide bond</keyword>
<evidence type="ECO:0000256" key="8">
    <source>
        <dbReference type="ARBA" id="ARBA00023288"/>
    </source>
</evidence>
<keyword evidence="11" id="KW-1133">Transmembrane helix</keyword>
<dbReference type="EMBL" id="SDRB02007967">
    <property type="protein sequence ID" value="THG10252.1"/>
    <property type="molecule type" value="Genomic_DNA"/>
</dbReference>
<dbReference type="PANTHER" id="PTHR33021">
    <property type="entry name" value="BLUE COPPER PROTEIN"/>
    <property type="match status" value="1"/>
</dbReference>
<dbReference type="SUPFAM" id="SSF49503">
    <property type="entry name" value="Cupredoxins"/>
    <property type="match status" value="1"/>
</dbReference>
<dbReference type="PANTHER" id="PTHR33021:SF14">
    <property type="entry name" value="OS01G0272700 PROTEIN"/>
    <property type="match status" value="1"/>
</dbReference>
<keyword evidence="3" id="KW-0336">GPI-anchor</keyword>
<proteinExistence type="inferred from homology"/>
<dbReference type="AlphaFoldDB" id="A0A4S4E2Z7"/>
<evidence type="ECO:0000256" key="10">
    <source>
        <dbReference type="SAM" id="MobiDB-lite"/>
    </source>
</evidence>
<evidence type="ECO:0000256" key="11">
    <source>
        <dbReference type="SAM" id="Phobius"/>
    </source>
</evidence>
<comment type="subcellular location">
    <subcellularLocation>
        <location evidence="1">Cell membrane</location>
        <topology evidence="1">Lipid-anchor</topology>
        <topology evidence="1">GPI-anchor</topology>
    </subcellularLocation>
</comment>
<gene>
    <name evidence="13" type="ORF">TEA_003654</name>
</gene>
<reference evidence="13 14" key="1">
    <citation type="journal article" date="2018" name="Proc. Natl. Acad. Sci. U.S.A.">
        <title>Draft genome sequence of Camellia sinensis var. sinensis provides insights into the evolution of the tea genome and tea quality.</title>
        <authorList>
            <person name="Wei C."/>
            <person name="Yang H."/>
            <person name="Wang S."/>
            <person name="Zhao J."/>
            <person name="Liu C."/>
            <person name="Gao L."/>
            <person name="Xia E."/>
            <person name="Lu Y."/>
            <person name="Tai Y."/>
            <person name="She G."/>
            <person name="Sun J."/>
            <person name="Cao H."/>
            <person name="Tong W."/>
            <person name="Gao Q."/>
            <person name="Li Y."/>
            <person name="Deng W."/>
            <person name="Jiang X."/>
            <person name="Wang W."/>
            <person name="Chen Q."/>
            <person name="Zhang S."/>
            <person name="Li H."/>
            <person name="Wu J."/>
            <person name="Wang P."/>
            <person name="Li P."/>
            <person name="Shi C."/>
            <person name="Zheng F."/>
            <person name="Jian J."/>
            <person name="Huang B."/>
            <person name="Shan D."/>
            <person name="Shi M."/>
            <person name="Fang C."/>
            <person name="Yue Y."/>
            <person name="Li F."/>
            <person name="Li D."/>
            <person name="Wei S."/>
            <person name="Han B."/>
            <person name="Jiang C."/>
            <person name="Yin Y."/>
            <person name="Xia T."/>
            <person name="Zhang Z."/>
            <person name="Bennetzen J.L."/>
            <person name="Zhao S."/>
            <person name="Wan X."/>
        </authorList>
    </citation>
    <scope>NUCLEOTIDE SEQUENCE [LARGE SCALE GENOMIC DNA]</scope>
    <source>
        <strain evidence="14">cv. Shuchazao</strain>
        <tissue evidence="13">Leaf</tissue>
    </source>
</reference>